<evidence type="ECO:0000313" key="2">
    <source>
        <dbReference type="EMBL" id="MEL5987520.1"/>
    </source>
</evidence>
<organism evidence="2 3">
    <name type="scientific">Kurthia gibsonii</name>
    <dbReference type="NCBI Taxonomy" id="33946"/>
    <lineage>
        <taxon>Bacteria</taxon>
        <taxon>Bacillati</taxon>
        <taxon>Bacillota</taxon>
        <taxon>Bacilli</taxon>
        <taxon>Bacillales</taxon>
        <taxon>Caryophanaceae</taxon>
        <taxon>Kurthia</taxon>
    </lineage>
</organism>
<dbReference type="EMBL" id="JBCEWA010000002">
    <property type="protein sequence ID" value="MEL5987520.1"/>
    <property type="molecule type" value="Genomic_DNA"/>
</dbReference>
<dbReference type="InterPro" id="IPR052928">
    <property type="entry name" value="Desiccation-related_membrane"/>
</dbReference>
<protein>
    <submittedName>
        <fullName evidence="2">YtxH domain-containing protein</fullName>
    </submittedName>
</protein>
<sequence>MSGSKLNYSEVREQLENTGQSLYLPETYVSKQDALYEDNSSCTSSKDFVIGAFVGGVIGAAAALFLAPKSGKDLRNDVKVKSSDITSQAKQKSSELTKKVQEQAAPVVKKVQEQAAPVVNKVKSLKGNNVTPPLDDGTAFADGEDQMEFMETVENTIHEYEKTEKDQH</sequence>
<feature type="transmembrane region" description="Helical" evidence="1">
    <location>
        <begin position="48"/>
        <end position="67"/>
    </location>
</feature>
<gene>
    <name evidence="2" type="ORF">AAF454_03645</name>
</gene>
<keyword evidence="3" id="KW-1185">Reference proteome</keyword>
<reference evidence="2 3" key="1">
    <citation type="submission" date="2024-04" db="EMBL/GenBank/DDBJ databases">
        <authorList>
            <person name="Wu Y.S."/>
            <person name="Zhang L."/>
        </authorList>
    </citation>
    <scope>NUCLEOTIDE SEQUENCE [LARGE SCALE GENOMIC DNA]</scope>
    <source>
        <strain evidence="2 3">KG-01</strain>
    </source>
</reference>
<accession>A0ABU9LK77</accession>
<dbReference type="Proteomes" id="UP001398420">
    <property type="component" value="Unassembled WGS sequence"/>
</dbReference>
<dbReference type="RefSeq" id="WP_068451820.1">
    <property type="nucleotide sequence ID" value="NZ_CP147847.1"/>
</dbReference>
<keyword evidence="1" id="KW-0812">Transmembrane</keyword>
<keyword evidence="1" id="KW-0472">Membrane</keyword>
<comment type="caution">
    <text evidence="2">The sequence shown here is derived from an EMBL/GenBank/DDBJ whole genome shotgun (WGS) entry which is preliminary data.</text>
</comment>
<name>A0ABU9LK77_9BACL</name>
<dbReference type="PANTHER" id="PTHR35792:SF1">
    <property type="entry name" value="SLL0268 PROTEIN"/>
    <property type="match status" value="1"/>
</dbReference>
<evidence type="ECO:0000313" key="3">
    <source>
        <dbReference type="Proteomes" id="UP001398420"/>
    </source>
</evidence>
<dbReference type="InterPro" id="IPR024623">
    <property type="entry name" value="YtxH"/>
</dbReference>
<dbReference type="Pfam" id="PF12732">
    <property type="entry name" value="YtxH"/>
    <property type="match status" value="1"/>
</dbReference>
<keyword evidence="1" id="KW-1133">Transmembrane helix</keyword>
<proteinExistence type="predicted"/>
<dbReference type="PANTHER" id="PTHR35792">
    <property type="entry name" value="GENERAL STRESS PROTEIN"/>
    <property type="match status" value="1"/>
</dbReference>
<evidence type="ECO:0000256" key="1">
    <source>
        <dbReference type="SAM" id="Phobius"/>
    </source>
</evidence>